<dbReference type="Pfam" id="PF01381">
    <property type="entry name" value="HTH_3"/>
    <property type="match status" value="1"/>
</dbReference>
<feature type="domain" description="HTH cro/C1-type" evidence="1">
    <location>
        <begin position="17"/>
        <end position="59"/>
    </location>
</feature>
<dbReference type="Gene3D" id="1.10.260.40">
    <property type="entry name" value="lambda repressor-like DNA-binding domains"/>
    <property type="match status" value="1"/>
</dbReference>
<accession>A0A4R8A5V0</accession>
<dbReference type="Proteomes" id="UP000294743">
    <property type="component" value="Unassembled WGS sequence"/>
</dbReference>
<dbReference type="AlphaFoldDB" id="A0A4R8A5V0"/>
<reference evidence="2 3" key="1">
    <citation type="submission" date="2019-03" db="EMBL/GenBank/DDBJ databases">
        <title>Genomic Encyclopedia of Type Strains, Phase IV (KMG-IV): sequencing the most valuable type-strain genomes for metagenomic binning, comparative biology and taxonomic classification.</title>
        <authorList>
            <person name="Goeker M."/>
        </authorList>
    </citation>
    <scope>NUCLEOTIDE SEQUENCE [LARGE SCALE GENOMIC DNA]</scope>
    <source>
        <strain evidence="2 3">DSM 28867</strain>
    </source>
</reference>
<keyword evidence="3" id="KW-1185">Reference proteome</keyword>
<proteinExistence type="predicted"/>
<dbReference type="EMBL" id="SODD01000002">
    <property type="protein sequence ID" value="TDW25982.1"/>
    <property type="molecule type" value="Genomic_DNA"/>
</dbReference>
<name>A0A4R8A5V0_9FIRM</name>
<dbReference type="RefSeq" id="WP_134167495.1">
    <property type="nucleotide sequence ID" value="NZ_SODD01000002.1"/>
</dbReference>
<evidence type="ECO:0000259" key="1">
    <source>
        <dbReference type="Pfam" id="PF01381"/>
    </source>
</evidence>
<sequence length="158" mass="18224">MGQRSIKENKNYYFQSREKANLTREVAADTLGISKSRLEKIEYDKSLPYPEEAKAMATCYKNPSLCNYYCSHDCEIGKDQVAEIKEKSLSQISLEMLSTLNELSNNKERFINIVADEVISHDEMEDFNTIKENLHKMSLIVDSLNLWIEKTSIANEDN</sequence>
<dbReference type="CDD" id="cd00093">
    <property type="entry name" value="HTH_XRE"/>
    <property type="match status" value="1"/>
</dbReference>
<gene>
    <name evidence="2" type="ORF">EDD63_1023</name>
</gene>
<dbReference type="GO" id="GO:0003677">
    <property type="term" value="F:DNA binding"/>
    <property type="evidence" value="ECO:0007669"/>
    <property type="project" value="InterPro"/>
</dbReference>
<evidence type="ECO:0000313" key="3">
    <source>
        <dbReference type="Proteomes" id="UP000294743"/>
    </source>
</evidence>
<dbReference type="SUPFAM" id="SSF47413">
    <property type="entry name" value="lambda repressor-like DNA-binding domains"/>
    <property type="match status" value="1"/>
</dbReference>
<dbReference type="InterPro" id="IPR010982">
    <property type="entry name" value="Lambda_DNA-bd_dom_sf"/>
</dbReference>
<evidence type="ECO:0000313" key="2">
    <source>
        <dbReference type="EMBL" id="TDW25982.1"/>
    </source>
</evidence>
<protein>
    <submittedName>
        <fullName evidence="2">Helix-turn-helix protein</fullName>
    </submittedName>
</protein>
<dbReference type="OrthoDB" id="1685177at2"/>
<comment type="caution">
    <text evidence="2">The sequence shown here is derived from an EMBL/GenBank/DDBJ whole genome shotgun (WGS) entry which is preliminary data.</text>
</comment>
<dbReference type="InterPro" id="IPR001387">
    <property type="entry name" value="Cro/C1-type_HTH"/>
</dbReference>
<organism evidence="2 3">
    <name type="scientific">Breznakia blatticola</name>
    <dbReference type="NCBI Taxonomy" id="1754012"/>
    <lineage>
        <taxon>Bacteria</taxon>
        <taxon>Bacillati</taxon>
        <taxon>Bacillota</taxon>
        <taxon>Erysipelotrichia</taxon>
        <taxon>Erysipelotrichales</taxon>
        <taxon>Erysipelotrichaceae</taxon>
        <taxon>Breznakia</taxon>
    </lineage>
</organism>